<dbReference type="Proteomes" id="UP000037716">
    <property type="component" value="Unassembled WGS sequence"/>
</dbReference>
<accession>A0A0M9CEK0</accession>
<dbReference type="RefSeq" id="WP_053973180.1">
    <property type="nucleotide sequence ID" value="NZ_FNUE01000001.1"/>
</dbReference>
<dbReference type="Proteomes" id="UP000183071">
    <property type="component" value="Unassembled WGS sequence"/>
</dbReference>
<keyword evidence="5" id="KW-1185">Reference proteome</keyword>
<name>A0A0M9CEK0_9FLAO</name>
<keyword evidence="1" id="KW-1133">Transmembrane helix</keyword>
<evidence type="ECO:0000313" key="2">
    <source>
        <dbReference type="EMBL" id="KOY50942.1"/>
    </source>
</evidence>
<dbReference type="EMBL" id="FNUE01000001">
    <property type="protein sequence ID" value="SEE22320.1"/>
    <property type="molecule type" value="Genomic_DNA"/>
</dbReference>
<protein>
    <submittedName>
        <fullName evidence="2">Uncharacterized protein</fullName>
    </submittedName>
</protein>
<organism evidence="2 4">
    <name type="scientific">Polaribacter dokdonensis DSW-5</name>
    <dbReference type="NCBI Taxonomy" id="1300348"/>
    <lineage>
        <taxon>Bacteria</taxon>
        <taxon>Pseudomonadati</taxon>
        <taxon>Bacteroidota</taxon>
        <taxon>Flavobacteriia</taxon>
        <taxon>Flavobacteriales</taxon>
        <taxon>Flavobacteriaceae</taxon>
    </lineage>
</organism>
<evidence type="ECO:0000313" key="4">
    <source>
        <dbReference type="Proteomes" id="UP000037716"/>
    </source>
</evidence>
<reference evidence="3 5" key="2">
    <citation type="submission" date="2016-10" db="EMBL/GenBank/DDBJ databases">
        <authorList>
            <person name="Varghese N."/>
            <person name="Submissions S."/>
        </authorList>
    </citation>
    <scope>NUCLEOTIDE SEQUENCE [LARGE SCALE GENOMIC DNA]</scope>
    <source>
        <strain evidence="3 5">DSW-5</strain>
    </source>
</reference>
<sequence>MKNQDSPHINFSFTGLTSIFLGSHFLIAAFIIKSIIDGAKLRGEGLNYNYSSLTETYIIIIVIVAFLLFPLSILFTEKRKAKKQGYTCLNPMTKRVLLRYTLTLTTLFVILFFIGKQALYNYIVPCFLIIYSVILFVFERKEHRNVLIISGVCILFSIICIIIPSYWYYSLFILGVSHLTYGISKQK</sequence>
<dbReference type="AlphaFoldDB" id="A0A0M9CEK0"/>
<feature type="transmembrane region" description="Helical" evidence="1">
    <location>
        <begin position="145"/>
        <end position="169"/>
    </location>
</feature>
<feature type="transmembrane region" description="Helical" evidence="1">
    <location>
        <begin position="96"/>
        <end position="114"/>
    </location>
</feature>
<evidence type="ECO:0000313" key="5">
    <source>
        <dbReference type="Proteomes" id="UP000183071"/>
    </source>
</evidence>
<evidence type="ECO:0000256" key="1">
    <source>
        <dbReference type="SAM" id="Phobius"/>
    </source>
</evidence>
<proteinExistence type="predicted"/>
<dbReference type="OrthoDB" id="1201989at2"/>
<feature type="transmembrane region" description="Helical" evidence="1">
    <location>
        <begin position="120"/>
        <end position="138"/>
    </location>
</feature>
<gene>
    <name evidence="2" type="ORF">I602_502</name>
    <name evidence="3" type="ORF">SAMN05444353_1283</name>
</gene>
<dbReference type="PATRIC" id="fig|1300348.6.peg.500"/>
<dbReference type="EMBL" id="LGBR01000001">
    <property type="protein sequence ID" value="KOY50942.1"/>
    <property type="molecule type" value="Genomic_DNA"/>
</dbReference>
<comment type="caution">
    <text evidence="2">The sequence shown here is derived from an EMBL/GenBank/DDBJ whole genome shotgun (WGS) entry which is preliminary data.</text>
</comment>
<keyword evidence="1" id="KW-0472">Membrane</keyword>
<feature type="transmembrane region" description="Helical" evidence="1">
    <location>
        <begin position="12"/>
        <end position="36"/>
    </location>
</feature>
<keyword evidence="1" id="KW-0812">Transmembrane</keyword>
<evidence type="ECO:0000313" key="3">
    <source>
        <dbReference type="EMBL" id="SEE22320.1"/>
    </source>
</evidence>
<reference evidence="2 4" key="1">
    <citation type="submission" date="2015-07" db="EMBL/GenBank/DDBJ databases">
        <title>Genome of Polaribacter dokdonenesis DSW-5, isolated from seawater off Dokdo in Korea.</title>
        <authorList>
            <person name="Yoon K."/>
            <person name="Song J.Y."/>
            <person name="Kim J.F."/>
        </authorList>
    </citation>
    <scope>NUCLEOTIDE SEQUENCE [LARGE SCALE GENOMIC DNA]</scope>
    <source>
        <strain evidence="2 4">DSW-5</strain>
    </source>
</reference>
<feature type="transmembrane region" description="Helical" evidence="1">
    <location>
        <begin position="56"/>
        <end position="75"/>
    </location>
</feature>